<evidence type="ECO:0000256" key="1">
    <source>
        <dbReference type="ARBA" id="ARBA00023157"/>
    </source>
</evidence>
<keyword evidence="4" id="KW-1185">Reference proteome</keyword>
<evidence type="ECO:0000313" key="4">
    <source>
        <dbReference type="Proteomes" id="UP001497623"/>
    </source>
</evidence>
<dbReference type="PROSITE" id="PS00514">
    <property type="entry name" value="FIBRINOGEN_C_1"/>
    <property type="match status" value="1"/>
</dbReference>
<dbReference type="Pfam" id="PF00147">
    <property type="entry name" value="Fibrinogen_C"/>
    <property type="match status" value="1"/>
</dbReference>
<dbReference type="Proteomes" id="UP001497623">
    <property type="component" value="Unassembled WGS sequence"/>
</dbReference>
<dbReference type="AlphaFoldDB" id="A0AAV2SLW3"/>
<dbReference type="PANTHER" id="PTHR19143">
    <property type="entry name" value="FIBRINOGEN/TENASCIN/ANGIOPOEITIN"/>
    <property type="match status" value="1"/>
</dbReference>
<proteinExistence type="predicted"/>
<feature type="domain" description="Fibrinogen C-terminal" evidence="2">
    <location>
        <begin position="114"/>
        <end position="352"/>
    </location>
</feature>
<reference evidence="3 4" key="1">
    <citation type="submission" date="2024-05" db="EMBL/GenBank/DDBJ databases">
        <authorList>
            <person name="Wallberg A."/>
        </authorList>
    </citation>
    <scope>NUCLEOTIDE SEQUENCE [LARGE SCALE GENOMIC DNA]</scope>
</reference>
<protein>
    <recommendedName>
        <fullName evidence="2">Fibrinogen C-terminal domain-containing protein</fullName>
    </recommendedName>
</protein>
<comment type="caution">
    <text evidence="3">The sequence shown here is derived from an EMBL/GenBank/DDBJ whole genome shotgun (WGS) entry which is preliminary data.</text>
</comment>
<dbReference type="GO" id="GO:0005615">
    <property type="term" value="C:extracellular space"/>
    <property type="evidence" value="ECO:0007669"/>
    <property type="project" value="TreeGrafter"/>
</dbReference>
<dbReference type="PANTHER" id="PTHR19143:SF254">
    <property type="entry name" value="TENASCIN-R"/>
    <property type="match status" value="1"/>
</dbReference>
<evidence type="ECO:0000259" key="2">
    <source>
        <dbReference type="PROSITE" id="PS51406"/>
    </source>
</evidence>
<keyword evidence="1" id="KW-1015">Disulfide bond</keyword>
<sequence>MAPTNVFTRVDFSCALKVHSQHSQLWLTFLANNDSMDKLRQCRILLELRTETLKIILLSTTHIVKINIMSSWNCGPSKKKVVTIKIEMTEHIFVKFSGMRNRMANAVTNNAEDLVKSSFCKKCTIAATVTVPICPSMDDPRNNSLLNLNICHQGFICHQGTRDINFESKAWLISFGALQKEVRVVILVEFNQDWHTYKKGFGKLESEFWIGNEFLHVLTHQKRYQLAIDMVDYEKGSYAATYNWFRIGSERSQYALDIGDFTGNGTDAFTYHHGQLFTTLDRDNDAYSSGNCAESFTGGWWYDRCYDAHLNGMYPEPPDRQNASFITWWMHEDGQKVPLVLKEVTIRVKPRDP</sequence>
<dbReference type="InterPro" id="IPR036056">
    <property type="entry name" value="Fibrinogen-like_C"/>
</dbReference>
<organism evidence="3 4">
    <name type="scientific">Meganyctiphanes norvegica</name>
    <name type="common">Northern krill</name>
    <name type="synonym">Thysanopoda norvegica</name>
    <dbReference type="NCBI Taxonomy" id="48144"/>
    <lineage>
        <taxon>Eukaryota</taxon>
        <taxon>Metazoa</taxon>
        <taxon>Ecdysozoa</taxon>
        <taxon>Arthropoda</taxon>
        <taxon>Crustacea</taxon>
        <taxon>Multicrustacea</taxon>
        <taxon>Malacostraca</taxon>
        <taxon>Eumalacostraca</taxon>
        <taxon>Eucarida</taxon>
        <taxon>Euphausiacea</taxon>
        <taxon>Euphausiidae</taxon>
        <taxon>Meganyctiphanes</taxon>
    </lineage>
</organism>
<dbReference type="InterPro" id="IPR002181">
    <property type="entry name" value="Fibrinogen_a/b/g_C_dom"/>
</dbReference>
<feature type="non-terminal residue" evidence="3">
    <location>
        <position position="353"/>
    </location>
</feature>
<dbReference type="PROSITE" id="PS51406">
    <property type="entry name" value="FIBRINOGEN_C_2"/>
    <property type="match status" value="1"/>
</dbReference>
<dbReference type="Gene3D" id="3.90.215.10">
    <property type="entry name" value="Gamma Fibrinogen, chain A, domain 1"/>
    <property type="match status" value="1"/>
</dbReference>
<dbReference type="SUPFAM" id="SSF56496">
    <property type="entry name" value="Fibrinogen C-terminal domain-like"/>
    <property type="match status" value="1"/>
</dbReference>
<dbReference type="SMART" id="SM00186">
    <property type="entry name" value="FBG"/>
    <property type="match status" value="1"/>
</dbReference>
<dbReference type="EMBL" id="CAXKWB010085703">
    <property type="protein sequence ID" value="CAL4210607.1"/>
    <property type="molecule type" value="Genomic_DNA"/>
</dbReference>
<dbReference type="InterPro" id="IPR050373">
    <property type="entry name" value="Fibrinogen_C-term_domain"/>
</dbReference>
<accession>A0AAV2SLW3</accession>
<evidence type="ECO:0000313" key="3">
    <source>
        <dbReference type="EMBL" id="CAL4210607.1"/>
    </source>
</evidence>
<dbReference type="InterPro" id="IPR020837">
    <property type="entry name" value="Fibrinogen_CS"/>
</dbReference>
<gene>
    <name evidence="3" type="ORF">MNOR_LOCUS38317</name>
</gene>
<dbReference type="InterPro" id="IPR014716">
    <property type="entry name" value="Fibrinogen_a/b/g_C_1"/>
</dbReference>
<name>A0AAV2SLW3_MEGNR</name>